<feature type="domain" description="Smr" evidence="1">
    <location>
        <begin position="12"/>
        <end position="90"/>
    </location>
</feature>
<dbReference type="Gene3D" id="3.30.1370.110">
    <property type="match status" value="1"/>
</dbReference>
<dbReference type="Pfam" id="PF01713">
    <property type="entry name" value="Smr"/>
    <property type="match status" value="1"/>
</dbReference>
<accession>A0A2C6C0I9</accession>
<name>A0A2C6C0I9_FUSNP</name>
<dbReference type="InterPro" id="IPR002625">
    <property type="entry name" value="Smr_dom"/>
</dbReference>
<protein>
    <submittedName>
        <fullName evidence="2">DNA mismatch repair protein MutS</fullName>
    </submittedName>
</protein>
<dbReference type="Proteomes" id="UP000223525">
    <property type="component" value="Unassembled WGS sequence"/>
</dbReference>
<evidence type="ECO:0000313" key="3">
    <source>
        <dbReference type="Proteomes" id="UP000223525"/>
    </source>
</evidence>
<proteinExistence type="predicted"/>
<dbReference type="EMBL" id="NIRK01000001">
    <property type="protein sequence ID" value="PHI03337.1"/>
    <property type="molecule type" value="Genomic_DNA"/>
</dbReference>
<evidence type="ECO:0000313" key="2">
    <source>
        <dbReference type="EMBL" id="PHI03337.1"/>
    </source>
</evidence>
<dbReference type="RefSeq" id="WP_032847621.1">
    <property type="nucleotide sequence ID" value="NZ_CP077116.1"/>
</dbReference>
<organism evidence="2 3">
    <name type="scientific">Fusobacterium nucleatum subsp. polymorphum</name>
    <name type="common">Fusobacterium polymorphum</name>
    <dbReference type="NCBI Taxonomy" id="76857"/>
    <lineage>
        <taxon>Bacteria</taxon>
        <taxon>Fusobacteriati</taxon>
        <taxon>Fusobacteriota</taxon>
        <taxon>Fusobacteriia</taxon>
        <taxon>Fusobacteriales</taxon>
        <taxon>Fusobacteriaceae</taxon>
        <taxon>Fusobacterium</taxon>
    </lineage>
</organism>
<gene>
    <name evidence="2" type="ORF">CA836_03665</name>
</gene>
<dbReference type="SUPFAM" id="SSF160443">
    <property type="entry name" value="SMR domain-like"/>
    <property type="match status" value="1"/>
</dbReference>
<reference evidence="2 3" key="1">
    <citation type="submission" date="2017-06" db="EMBL/GenBank/DDBJ databases">
        <title>Draft genome sequence of Fusobacterium nucleatum subsp. polymorphum KCOM 1248 (=ChDC F113).</title>
        <authorList>
            <person name="Kook J.-K."/>
            <person name="Park S.-N."/>
            <person name="Lim Y.K."/>
            <person name="Roh H."/>
        </authorList>
    </citation>
    <scope>NUCLEOTIDE SEQUENCE [LARGE SCALE GENOMIC DNA]</scope>
    <source>
        <strain evidence="3">KCOM 1248 (ChDC F113)</strain>
    </source>
</reference>
<comment type="caution">
    <text evidence="2">The sequence shown here is derived from an EMBL/GenBank/DDBJ whole genome shotgun (WGS) entry which is preliminary data.</text>
</comment>
<evidence type="ECO:0000259" key="1">
    <source>
        <dbReference type="PROSITE" id="PS50828"/>
    </source>
</evidence>
<dbReference type="InterPro" id="IPR036063">
    <property type="entry name" value="Smr_dom_sf"/>
</dbReference>
<sequence>MLRRDNAQSWEVQLHNLDFKLALNIFKRKYNEALKRKDKREILIIHGYGANKLGHIPILATNLRVFLSKNKDKLSYRLSINPGVTYVTPISKLD</sequence>
<dbReference type="AlphaFoldDB" id="A0A2C6C0I9"/>
<dbReference type="PROSITE" id="PS50828">
    <property type="entry name" value="SMR"/>
    <property type="match status" value="1"/>
</dbReference>